<dbReference type="SUPFAM" id="SSF109854">
    <property type="entry name" value="DinB/YfiT-like putative metalloenzymes"/>
    <property type="match status" value="1"/>
</dbReference>
<accession>A0ABV8TA85</accession>
<protein>
    <submittedName>
        <fullName evidence="1">DinB family protein</fullName>
    </submittedName>
</protein>
<comment type="caution">
    <text evidence="1">The sequence shown here is derived from an EMBL/GenBank/DDBJ whole genome shotgun (WGS) entry which is preliminary data.</text>
</comment>
<proteinExistence type="predicted"/>
<dbReference type="InterPro" id="IPR034660">
    <property type="entry name" value="DinB/YfiT-like"/>
</dbReference>
<name>A0ABV8TA85_9ACTN</name>
<evidence type="ECO:0000313" key="2">
    <source>
        <dbReference type="Proteomes" id="UP001595824"/>
    </source>
</evidence>
<reference evidence="2" key="1">
    <citation type="journal article" date="2019" name="Int. J. Syst. Evol. Microbiol.">
        <title>The Global Catalogue of Microorganisms (GCM) 10K type strain sequencing project: providing services to taxonomists for standard genome sequencing and annotation.</title>
        <authorList>
            <consortium name="The Broad Institute Genomics Platform"/>
            <consortium name="The Broad Institute Genome Sequencing Center for Infectious Disease"/>
            <person name="Wu L."/>
            <person name="Ma J."/>
        </authorList>
    </citation>
    <scope>NUCLEOTIDE SEQUENCE [LARGE SCALE GENOMIC DNA]</scope>
    <source>
        <strain evidence="2">PCU 347</strain>
    </source>
</reference>
<gene>
    <name evidence="1" type="ORF">ACFPC0_06555</name>
</gene>
<dbReference type="RefSeq" id="WP_381737312.1">
    <property type="nucleotide sequence ID" value="NZ_JBHSDP010000008.1"/>
</dbReference>
<dbReference type="Gene3D" id="1.20.120.450">
    <property type="entry name" value="dinb family like domain"/>
    <property type="match status" value="1"/>
</dbReference>
<dbReference type="EMBL" id="JBHSDP010000008">
    <property type="protein sequence ID" value="MFC4327489.1"/>
    <property type="molecule type" value="Genomic_DNA"/>
</dbReference>
<evidence type="ECO:0000313" key="1">
    <source>
        <dbReference type="EMBL" id="MFC4327489.1"/>
    </source>
</evidence>
<organism evidence="1 2">
    <name type="scientific">Streptomyces andamanensis</name>
    <dbReference type="NCBI Taxonomy" id="1565035"/>
    <lineage>
        <taxon>Bacteria</taxon>
        <taxon>Bacillati</taxon>
        <taxon>Actinomycetota</taxon>
        <taxon>Actinomycetes</taxon>
        <taxon>Kitasatosporales</taxon>
        <taxon>Streptomycetaceae</taxon>
        <taxon>Streptomyces</taxon>
    </lineage>
</organism>
<keyword evidence="2" id="KW-1185">Reference proteome</keyword>
<dbReference type="Pfam" id="PF04978">
    <property type="entry name" value="MST"/>
    <property type="match status" value="1"/>
</dbReference>
<dbReference type="InterPro" id="IPR007061">
    <property type="entry name" value="MST-like"/>
</dbReference>
<sequence>MTETTQNETVRTDRAAVTGERADLLAALAKQRHFLTFPARGLTDEEAGRRTTVSELCLGGLIKHVTAVERSWTAFIEQGPSAMPDFSALTEADFARRADEFRMLPGDTLDGVLAAYAEAARGTDELVASLPGLDADHPLPKAPWFESDARWSARRVLLHIIAETAQHAGHADIVREALDGAKSMG</sequence>
<dbReference type="Proteomes" id="UP001595824">
    <property type="component" value="Unassembled WGS sequence"/>
</dbReference>